<dbReference type="SUPFAM" id="SSF53822">
    <property type="entry name" value="Periplasmic binding protein-like I"/>
    <property type="match status" value="1"/>
</dbReference>
<evidence type="ECO:0000313" key="5">
    <source>
        <dbReference type="EMBL" id="SDG64717.1"/>
    </source>
</evidence>
<organism evidence="5 6">
    <name type="scientific">Pedobacter terrae</name>
    <dbReference type="NCBI Taxonomy" id="405671"/>
    <lineage>
        <taxon>Bacteria</taxon>
        <taxon>Pseudomonadati</taxon>
        <taxon>Bacteroidota</taxon>
        <taxon>Sphingobacteriia</taxon>
        <taxon>Sphingobacteriales</taxon>
        <taxon>Sphingobacteriaceae</taxon>
        <taxon>Pedobacter</taxon>
    </lineage>
</organism>
<gene>
    <name evidence="5" type="ORF">SAMN05421827_10915</name>
</gene>
<dbReference type="InterPro" id="IPR000843">
    <property type="entry name" value="HTH_LacI"/>
</dbReference>
<dbReference type="CDD" id="cd06267">
    <property type="entry name" value="PBP1_LacI_sugar_binding-like"/>
    <property type="match status" value="1"/>
</dbReference>
<dbReference type="InterPro" id="IPR010982">
    <property type="entry name" value="Lambda_DNA-bd_dom_sf"/>
</dbReference>
<dbReference type="EMBL" id="FNCH01000009">
    <property type="protein sequence ID" value="SDG64717.1"/>
    <property type="molecule type" value="Genomic_DNA"/>
</dbReference>
<evidence type="ECO:0000256" key="3">
    <source>
        <dbReference type="ARBA" id="ARBA00023163"/>
    </source>
</evidence>
<dbReference type="Pfam" id="PF00356">
    <property type="entry name" value="LacI"/>
    <property type="match status" value="1"/>
</dbReference>
<keyword evidence="6" id="KW-1185">Reference proteome</keyword>
<dbReference type="Pfam" id="PF13377">
    <property type="entry name" value="Peripla_BP_3"/>
    <property type="match status" value="1"/>
</dbReference>
<dbReference type="CDD" id="cd01392">
    <property type="entry name" value="HTH_LacI"/>
    <property type="match status" value="1"/>
</dbReference>
<keyword evidence="3" id="KW-0804">Transcription</keyword>
<dbReference type="AlphaFoldDB" id="A0A1G7VY93"/>
<accession>A0A1G7VY93</accession>
<dbReference type="RefSeq" id="WP_244155654.1">
    <property type="nucleotide sequence ID" value="NZ_FNCH01000009.1"/>
</dbReference>
<dbReference type="InterPro" id="IPR028082">
    <property type="entry name" value="Peripla_BP_I"/>
</dbReference>
<dbReference type="Gene3D" id="1.10.260.40">
    <property type="entry name" value="lambda repressor-like DNA-binding domains"/>
    <property type="match status" value="1"/>
</dbReference>
<dbReference type="Proteomes" id="UP000199643">
    <property type="component" value="Unassembled WGS sequence"/>
</dbReference>
<dbReference type="STRING" id="405671.SAMN05421827_10915"/>
<evidence type="ECO:0000256" key="1">
    <source>
        <dbReference type="ARBA" id="ARBA00023015"/>
    </source>
</evidence>
<sequence length="338" mass="37830">MKNMGEAVNIKRLAQELNISIATVSKALNDSYEISLKTKNRVWNLAKELNYTPNPAASNLRSNKTKTIAVVIPCVANNFFSLSIMGIEEIARQYGYHVLIYQTHENIEAEKAFTNSLLNGRVDGILTSVSSSEYNSEYYANLVKKIPLVFFDRVYEDLDAVKVTTDDYEIAFEATEHLIECGCTKIAYLFGLENLPAGKARFAGYCDALKAHGIAVSEQLIVKYQDNEEFNLQQIKELLGKYKPDALFSSIEEFIIPAYCACREMGLQIPNEVKILSFSNLSTAKLLSPSLTTISQPAFEIGREAAKCLFKILNNKQLDDEQNIILKSVLTKRESTGC</sequence>
<evidence type="ECO:0000313" key="6">
    <source>
        <dbReference type="Proteomes" id="UP000199643"/>
    </source>
</evidence>
<dbReference type="GO" id="GO:0003700">
    <property type="term" value="F:DNA-binding transcription factor activity"/>
    <property type="evidence" value="ECO:0007669"/>
    <property type="project" value="TreeGrafter"/>
</dbReference>
<evidence type="ECO:0000256" key="2">
    <source>
        <dbReference type="ARBA" id="ARBA00023125"/>
    </source>
</evidence>
<keyword evidence="2" id="KW-0238">DNA-binding</keyword>
<name>A0A1G7VY93_9SPHI</name>
<dbReference type="SMART" id="SM00354">
    <property type="entry name" value="HTH_LACI"/>
    <property type="match status" value="1"/>
</dbReference>
<dbReference type="PANTHER" id="PTHR30146">
    <property type="entry name" value="LACI-RELATED TRANSCRIPTIONAL REPRESSOR"/>
    <property type="match status" value="1"/>
</dbReference>
<dbReference type="SUPFAM" id="SSF47413">
    <property type="entry name" value="lambda repressor-like DNA-binding domains"/>
    <property type="match status" value="1"/>
</dbReference>
<dbReference type="InterPro" id="IPR046335">
    <property type="entry name" value="LacI/GalR-like_sensor"/>
</dbReference>
<protein>
    <submittedName>
        <fullName evidence="5">LacI family transcriptional regulator</fullName>
    </submittedName>
</protein>
<dbReference type="GO" id="GO:0000976">
    <property type="term" value="F:transcription cis-regulatory region binding"/>
    <property type="evidence" value="ECO:0007669"/>
    <property type="project" value="TreeGrafter"/>
</dbReference>
<proteinExistence type="predicted"/>
<dbReference type="Gene3D" id="3.40.50.2300">
    <property type="match status" value="2"/>
</dbReference>
<keyword evidence="1" id="KW-0805">Transcription regulation</keyword>
<evidence type="ECO:0000259" key="4">
    <source>
        <dbReference type="PROSITE" id="PS50932"/>
    </source>
</evidence>
<dbReference type="PROSITE" id="PS50932">
    <property type="entry name" value="HTH_LACI_2"/>
    <property type="match status" value="1"/>
</dbReference>
<feature type="domain" description="HTH lacI-type" evidence="4">
    <location>
        <begin position="8"/>
        <end position="62"/>
    </location>
</feature>
<reference evidence="6" key="1">
    <citation type="submission" date="2016-10" db="EMBL/GenBank/DDBJ databases">
        <authorList>
            <person name="Varghese N."/>
            <person name="Submissions S."/>
        </authorList>
    </citation>
    <scope>NUCLEOTIDE SEQUENCE [LARGE SCALE GENOMIC DNA]</scope>
    <source>
        <strain evidence="6">DSM 17933</strain>
    </source>
</reference>
<dbReference type="PANTHER" id="PTHR30146:SF109">
    <property type="entry name" value="HTH-TYPE TRANSCRIPTIONAL REGULATOR GALS"/>
    <property type="match status" value="1"/>
</dbReference>